<accession>A0A5Q2QC27</accession>
<dbReference type="GO" id="GO:0016787">
    <property type="term" value="F:hydrolase activity"/>
    <property type="evidence" value="ECO:0007669"/>
    <property type="project" value="InterPro"/>
</dbReference>
<reference evidence="3 4" key="1">
    <citation type="submission" date="2019-11" db="EMBL/GenBank/DDBJ databases">
        <authorList>
            <person name="Khan S.A."/>
            <person name="Jeon C.O."/>
            <person name="Chun B.H."/>
        </authorList>
    </citation>
    <scope>NUCLEOTIDE SEQUENCE [LARGE SCALE GENOMIC DNA]</scope>
    <source>
        <strain evidence="3 4">IMCC 1097</strain>
    </source>
</reference>
<dbReference type="PANTHER" id="PTHR31302:SF0">
    <property type="entry name" value="TRANSMEMBRANE PROTEIN WITH METALLOPHOSPHOESTERASE DOMAIN"/>
    <property type="match status" value="1"/>
</dbReference>
<keyword evidence="1" id="KW-0472">Membrane</keyword>
<evidence type="ECO:0000313" key="3">
    <source>
        <dbReference type="EMBL" id="QGG80664.1"/>
    </source>
</evidence>
<sequence>MPPSFKWSAGIAGVITLAVVFLIGWHPPERIHRVDTTLIDPNYTGSLTRVAVIGDLHFNSQDDVAAAASLFDAVAAAAPQAIFFVGDYIGRLRGFEIPHAEVVAALGRYLEIAPVYAVLGNHENVTGPFWWRQAFDDSHVELVDNRVIANDQFCVRGYGDFHTQQWQRTPLPAGCAGKTLTITHDPMGLVFQTGELETPSFAGHTHCGQLRLPLIGALYVPTDAPRPMHCGAYELGKPGLTTGGIGTTAIPLRWGPGAAPRWELVTLVNQS</sequence>
<dbReference type="InterPro" id="IPR004843">
    <property type="entry name" value="Calcineurin-like_PHP"/>
</dbReference>
<gene>
    <name evidence="3" type="ORF">GH975_08825</name>
</gene>
<evidence type="ECO:0000313" key="4">
    <source>
        <dbReference type="Proteomes" id="UP000388235"/>
    </source>
</evidence>
<proteinExistence type="predicted"/>
<dbReference type="Pfam" id="PF00149">
    <property type="entry name" value="Metallophos"/>
    <property type="match status" value="1"/>
</dbReference>
<dbReference type="SUPFAM" id="SSF56300">
    <property type="entry name" value="Metallo-dependent phosphatases"/>
    <property type="match status" value="1"/>
</dbReference>
<feature type="transmembrane region" description="Helical" evidence="1">
    <location>
        <begin position="6"/>
        <end position="25"/>
    </location>
</feature>
<dbReference type="KEGG" id="llp:GH975_08825"/>
<dbReference type="EMBL" id="CP045871">
    <property type="protein sequence ID" value="QGG80664.1"/>
    <property type="molecule type" value="Genomic_DNA"/>
</dbReference>
<dbReference type="InterPro" id="IPR029052">
    <property type="entry name" value="Metallo-depent_PP-like"/>
</dbReference>
<dbReference type="InterPro" id="IPR051158">
    <property type="entry name" value="Metallophosphoesterase_sf"/>
</dbReference>
<evidence type="ECO:0000259" key="2">
    <source>
        <dbReference type="Pfam" id="PF00149"/>
    </source>
</evidence>
<dbReference type="OrthoDB" id="9780884at2"/>
<dbReference type="RefSeq" id="WP_153714168.1">
    <property type="nucleotide sequence ID" value="NZ_CP045871.1"/>
</dbReference>
<keyword evidence="1" id="KW-0812">Transmembrane</keyword>
<keyword evidence="1" id="KW-1133">Transmembrane helix</keyword>
<dbReference type="Proteomes" id="UP000388235">
    <property type="component" value="Chromosome"/>
</dbReference>
<evidence type="ECO:0000256" key="1">
    <source>
        <dbReference type="SAM" id="Phobius"/>
    </source>
</evidence>
<dbReference type="AlphaFoldDB" id="A0A5Q2QC27"/>
<keyword evidence="4" id="KW-1185">Reference proteome</keyword>
<dbReference type="PANTHER" id="PTHR31302">
    <property type="entry name" value="TRANSMEMBRANE PROTEIN WITH METALLOPHOSPHOESTERASE DOMAIN-RELATED"/>
    <property type="match status" value="1"/>
</dbReference>
<name>A0A5Q2QC27_9GAMM</name>
<feature type="domain" description="Calcineurin-like phosphoesterase" evidence="2">
    <location>
        <begin position="49"/>
        <end position="135"/>
    </location>
</feature>
<dbReference type="Gene3D" id="3.60.21.10">
    <property type="match status" value="1"/>
</dbReference>
<protein>
    <recommendedName>
        <fullName evidence="2">Calcineurin-like phosphoesterase domain-containing protein</fullName>
    </recommendedName>
</protein>
<organism evidence="3 4">
    <name type="scientific">Litorivicinus lipolyticus</name>
    <dbReference type="NCBI Taxonomy" id="418701"/>
    <lineage>
        <taxon>Bacteria</taxon>
        <taxon>Pseudomonadati</taxon>
        <taxon>Pseudomonadota</taxon>
        <taxon>Gammaproteobacteria</taxon>
        <taxon>Oceanospirillales</taxon>
        <taxon>Litorivicinaceae</taxon>
        <taxon>Litorivicinus</taxon>
    </lineage>
</organism>